<feature type="compositionally biased region" description="Low complexity" evidence="1">
    <location>
        <begin position="1"/>
        <end position="11"/>
    </location>
</feature>
<keyword evidence="3" id="KW-1185">Reference proteome</keyword>
<evidence type="ECO:0000256" key="1">
    <source>
        <dbReference type="SAM" id="MobiDB-lite"/>
    </source>
</evidence>
<dbReference type="EMBL" id="BRXX01000160">
    <property type="protein sequence ID" value="GMH94858.1"/>
    <property type="molecule type" value="Genomic_DNA"/>
</dbReference>
<dbReference type="AlphaFoldDB" id="A0A9W7EYW5"/>
<accession>A0A9W7EYW5</accession>
<dbReference type="Gene3D" id="2.160.20.80">
    <property type="entry name" value="E3 ubiquitin-protein ligase SopA"/>
    <property type="match status" value="1"/>
</dbReference>
<evidence type="ECO:0000313" key="2">
    <source>
        <dbReference type="EMBL" id="GMH94858.1"/>
    </source>
</evidence>
<sequence length="590" mass="66625">MATIVPSDSPSQAPPPALANNDPEPEPEWATVSDSYKPRDALTKLTWRLTWDKEQSLFKFIEFPTGEAQTEDNTKVQSQGGWGYGGYFKMLSLTSASGKFALPPMCEELTLIMEYKIKEGEATGAMGLVSEDDLPEEERDYHTLQWDKTGLKDLGIGPKKLKSAPLFGLRLEGGDLGRADLRNAALYASNCKNCNFTQADMRGSNLSQVDFRGSKFQFTQMSGCVLNGVRIRGCAFDGTYLEGAKSVENVKEWDPLVLKTNYHLDDGKEHYEDEDEGEDEGVAEAKAIRRLESISGTEKDRLKSLFGELLASNVESNDTMKPPLFLSALTGSGFSLDDVEKEIDATLSLSRLPSDDEKDHTEFERKNEKMKMILGKLRKLIHRQRERIFHDKIHSPTIHYVPPRSAGMKGLRERWKFFLDHARRDPQHLKRCADECRDVHGQLYEMRGAIVAETWVDQVDEWKELCQLQRGQSSERAMAVLRSVFEDKEVMRSLGLAEQFRRIRGAPPQGLIMKLKEGLAGHIKKNYFLYKRALDDELNNIKAIEAVQQWIVAMKSSAFVALLIGLSNFLSQIIINKMCNSTESSYCPVN</sequence>
<organism evidence="2 3">
    <name type="scientific">Triparma verrucosa</name>
    <dbReference type="NCBI Taxonomy" id="1606542"/>
    <lineage>
        <taxon>Eukaryota</taxon>
        <taxon>Sar</taxon>
        <taxon>Stramenopiles</taxon>
        <taxon>Ochrophyta</taxon>
        <taxon>Bolidophyceae</taxon>
        <taxon>Parmales</taxon>
        <taxon>Triparmaceae</taxon>
        <taxon>Triparma</taxon>
    </lineage>
</organism>
<dbReference type="Pfam" id="PF00805">
    <property type="entry name" value="Pentapeptide"/>
    <property type="match status" value="1"/>
</dbReference>
<gene>
    <name evidence="2" type="ORF">TrVE_jg9965</name>
</gene>
<proteinExistence type="predicted"/>
<dbReference type="SUPFAM" id="SSF141571">
    <property type="entry name" value="Pentapeptide repeat-like"/>
    <property type="match status" value="1"/>
</dbReference>
<reference evidence="3" key="1">
    <citation type="journal article" date="2023" name="Commun. Biol.">
        <title>Genome analysis of Parmales, the sister group of diatoms, reveals the evolutionary specialization of diatoms from phago-mixotrophs to photoautotrophs.</title>
        <authorList>
            <person name="Ban H."/>
            <person name="Sato S."/>
            <person name="Yoshikawa S."/>
            <person name="Yamada K."/>
            <person name="Nakamura Y."/>
            <person name="Ichinomiya M."/>
            <person name="Sato N."/>
            <person name="Blanc-Mathieu R."/>
            <person name="Endo H."/>
            <person name="Kuwata A."/>
            <person name="Ogata H."/>
        </authorList>
    </citation>
    <scope>NUCLEOTIDE SEQUENCE [LARGE SCALE GENOMIC DNA]</scope>
    <source>
        <strain evidence="3">NIES 3699</strain>
    </source>
</reference>
<protein>
    <submittedName>
        <fullName evidence="2">Uncharacterized protein</fullName>
    </submittedName>
</protein>
<name>A0A9W7EYW5_9STRA</name>
<dbReference type="PANTHER" id="PTHR14136:SF17">
    <property type="entry name" value="BTB_POZ DOMAIN-CONTAINING PROTEIN KCTD9"/>
    <property type="match status" value="1"/>
</dbReference>
<evidence type="ECO:0000313" key="3">
    <source>
        <dbReference type="Proteomes" id="UP001165160"/>
    </source>
</evidence>
<comment type="caution">
    <text evidence="2">The sequence shown here is derived from an EMBL/GenBank/DDBJ whole genome shotgun (WGS) entry which is preliminary data.</text>
</comment>
<dbReference type="InterPro" id="IPR051082">
    <property type="entry name" value="Pentapeptide-BTB/POZ_domain"/>
</dbReference>
<dbReference type="PANTHER" id="PTHR14136">
    <property type="entry name" value="BTB_POZ DOMAIN-CONTAINING PROTEIN KCTD9"/>
    <property type="match status" value="1"/>
</dbReference>
<feature type="region of interest" description="Disordered" evidence="1">
    <location>
        <begin position="1"/>
        <end position="35"/>
    </location>
</feature>
<dbReference type="InterPro" id="IPR001646">
    <property type="entry name" value="5peptide_repeat"/>
</dbReference>
<dbReference type="Proteomes" id="UP001165160">
    <property type="component" value="Unassembled WGS sequence"/>
</dbReference>